<evidence type="ECO:0000259" key="1">
    <source>
        <dbReference type="Pfam" id="PF00078"/>
    </source>
</evidence>
<accession>A0A151UB73</accession>
<dbReference type="Proteomes" id="UP000075243">
    <property type="component" value="Chromosome 1"/>
</dbReference>
<dbReference type="Gramene" id="C.cajan_20178.t">
    <property type="protein sequence ID" value="C.cajan_20178.t.cds1"/>
    <property type="gene ID" value="C.cajan_20178"/>
</dbReference>
<proteinExistence type="predicted"/>
<name>A0A151UB73_CAJCA</name>
<evidence type="ECO:0000313" key="2">
    <source>
        <dbReference type="EMBL" id="KYP76532.1"/>
    </source>
</evidence>
<dbReference type="InterPro" id="IPR000477">
    <property type="entry name" value="RT_dom"/>
</dbReference>
<dbReference type="Pfam" id="PF00078">
    <property type="entry name" value="RVT_1"/>
    <property type="match status" value="1"/>
</dbReference>
<dbReference type="AlphaFoldDB" id="A0A151UB73"/>
<keyword evidence="3" id="KW-1185">Reference proteome</keyword>
<protein>
    <recommendedName>
        <fullName evidence="1">Reverse transcriptase domain-containing protein</fullName>
    </recommendedName>
</protein>
<feature type="domain" description="Reverse transcriptase" evidence="1">
    <location>
        <begin position="8"/>
        <end position="105"/>
    </location>
</feature>
<organism evidence="2 3">
    <name type="scientific">Cajanus cajan</name>
    <name type="common">Pigeon pea</name>
    <name type="synonym">Cajanus indicus</name>
    <dbReference type="NCBI Taxonomy" id="3821"/>
    <lineage>
        <taxon>Eukaryota</taxon>
        <taxon>Viridiplantae</taxon>
        <taxon>Streptophyta</taxon>
        <taxon>Embryophyta</taxon>
        <taxon>Tracheophyta</taxon>
        <taxon>Spermatophyta</taxon>
        <taxon>Magnoliopsida</taxon>
        <taxon>eudicotyledons</taxon>
        <taxon>Gunneridae</taxon>
        <taxon>Pentapetalae</taxon>
        <taxon>rosids</taxon>
        <taxon>fabids</taxon>
        <taxon>Fabales</taxon>
        <taxon>Fabaceae</taxon>
        <taxon>Papilionoideae</taxon>
        <taxon>50 kb inversion clade</taxon>
        <taxon>NPAAA clade</taxon>
        <taxon>indigoferoid/millettioid clade</taxon>
        <taxon>Phaseoleae</taxon>
        <taxon>Cajanus</taxon>
    </lineage>
</organism>
<dbReference type="EMBL" id="CM003603">
    <property type="protein sequence ID" value="KYP76532.1"/>
    <property type="molecule type" value="Genomic_DNA"/>
</dbReference>
<evidence type="ECO:0000313" key="3">
    <source>
        <dbReference type="Proteomes" id="UP000075243"/>
    </source>
</evidence>
<sequence length="105" mass="11750">MIDGDGVGPITPEPGVRQGDPLSPYLFILCLEGLFSLLHQAESKRDIHGAQMYHGAPQITHLLFVNDCFLLCKDTEKKCSALRSILQLYETTSRQAINMQKSKIF</sequence>
<dbReference type="STRING" id="3821.A0A151UB73"/>
<reference evidence="2 3" key="1">
    <citation type="journal article" date="2012" name="Nat. Biotechnol.">
        <title>Draft genome sequence of pigeonpea (Cajanus cajan), an orphan legume crop of resource-poor farmers.</title>
        <authorList>
            <person name="Varshney R.K."/>
            <person name="Chen W."/>
            <person name="Li Y."/>
            <person name="Bharti A.K."/>
            <person name="Saxena R.K."/>
            <person name="Schlueter J.A."/>
            <person name="Donoghue M.T."/>
            <person name="Azam S."/>
            <person name="Fan G."/>
            <person name="Whaley A.M."/>
            <person name="Farmer A.D."/>
            <person name="Sheridan J."/>
            <person name="Iwata A."/>
            <person name="Tuteja R."/>
            <person name="Penmetsa R.V."/>
            <person name="Wu W."/>
            <person name="Upadhyaya H.D."/>
            <person name="Yang S.P."/>
            <person name="Shah T."/>
            <person name="Saxena K.B."/>
            <person name="Michael T."/>
            <person name="McCombie W.R."/>
            <person name="Yang B."/>
            <person name="Zhang G."/>
            <person name="Yang H."/>
            <person name="Wang J."/>
            <person name="Spillane C."/>
            <person name="Cook D.R."/>
            <person name="May G.D."/>
            <person name="Xu X."/>
            <person name="Jackson S.A."/>
        </authorList>
    </citation>
    <scope>NUCLEOTIDE SEQUENCE [LARGE SCALE GENOMIC DNA]</scope>
    <source>
        <strain evidence="3">cv. Asha</strain>
    </source>
</reference>
<gene>
    <name evidence="2" type="ORF">KK1_020778</name>
</gene>